<dbReference type="RefSeq" id="WP_307467029.1">
    <property type="nucleotide sequence ID" value="NZ_JAURUR010000009.1"/>
</dbReference>
<dbReference type="Gene3D" id="2.40.30.170">
    <property type="match status" value="1"/>
</dbReference>
<gene>
    <name evidence="5" type="ORF">QO006_002711</name>
</gene>
<comment type="subcellular location">
    <subcellularLocation>
        <location evidence="1">Cell envelope</location>
    </subcellularLocation>
</comment>
<dbReference type="PANTHER" id="PTHR32347">
    <property type="entry name" value="EFFLUX SYSTEM COMPONENT YKNX-RELATED"/>
    <property type="match status" value="1"/>
</dbReference>
<feature type="compositionally biased region" description="Basic and acidic residues" evidence="3">
    <location>
        <begin position="165"/>
        <end position="183"/>
    </location>
</feature>
<keyword evidence="2" id="KW-0175">Coiled coil</keyword>
<dbReference type="Gene3D" id="1.20.120.330">
    <property type="entry name" value="Nucleotidyltransferases domain 2"/>
    <property type="match status" value="1"/>
</dbReference>
<dbReference type="EMBL" id="JAURUR010000009">
    <property type="protein sequence ID" value="MDP9765263.1"/>
    <property type="molecule type" value="Genomic_DNA"/>
</dbReference>
<name>A0ABT9MF90_9DEIO</name>
<sequence>MTANINSEKKKAVTPATRRSSPRRWPWLLAAATLLGGGAALWQSTRPAPLPEVPISRTQRGTLTRTVTGVGQVRSEASAQLRFLSSGKVSEVLVKVGDRVQKGQLLARLDSTAQERELAAALAAVRSSRAEVSRAEAEAVKAAGEVERLRGELPKAGADVSRAQAEVERAAAEHQRTRGDVAKAEAELARARAELQKARQTAGDAGHERQRTVDNAELALASASAALSTAEDRLKLQSKLQAAGSASPLEVRTAQNERDEAARKIRQAQNELSRARNASATASAASAVTQAEAGVRVAQTALTQAQMAAGNRAGLEQAQAGVLSARTGQKQAHLAVRQAANGVTLAQAGLRQARANLEAALLKADEQRRALAGLKLYAPASGVVSAVNVVAGGAQPNDPAIELTDPSRLYLEVPFDETRSTNLKVGQSAQVRFDALPDRLLTGTVQRLDPAAQITGQVARLKTRIALDAAQVGAQIRPGFTAQATVTTLKQDGAVLVPLEATREEGGTVSVWTLRPDAKGGQVGEPPITGTAHRVTIRVQARSANQAAVSGVQAGEWLMSPYPEGLTEGQPVRGVQAVAAGPGAGMVTTQGRIAP</sequence>
<proteinExistence type="predicted"/>
<feature type="region of interest" description="Disordered" evidence="3">
    <location>
        <begin position="192"/>
        <end position="211"/>
    </location>
</feature>
<evidence type="ECO:0000259" key="4">
    <source>
        <dbReference type="Pfam" id="PF25954"/>
    </source>
</evidence>
<reference evidence="5 6" key="1">
    <citation type="submission" date="2023-07" db="EMBL/GenBank/DDBJ databases">
        <title>Genomic Encyclopedia of Type Strains, Phase IV (KMG-IV): sequencing the most valuable type-strain genomes for metagenomic binning, comparative biology and taxonomic classification.</title>
        <authorList>
            <person name="Goeker M."/>
        </authorList>
    </citation>
    <scope>NUCLEOTIDE SEQUENCE [LARGE SCALE GENOMIC DNA]</scope>
    <source>
        <strain evidence="5 6">NIO-1023</strain>
    </source>
</reference>
<evidence type="ECO:0000313" key="5">
    <source>
        <dbReference type="EMBL" id="MDP9765263.1"/>
    </source>
</evidence>
<feature type="region of interest" description="Disordered" evidence="3">
    <location>
        <begin position="240"/>
        <end position="277"/>
    </location>
</feature>
<feature type="region of interest" description="Disordered" evidence="3">
    <location>
        <begin position="157"/>
        <end position="183"/>
    </location>
</feature>
<protein>
    <submittedName>
        <fullName evidence="5">Multidrug efflux pump subunit AcrA (Membrane-fusion protein)</fullName>
    </submittedName>
</protein>
<evidence type="ECO:0000256" key="3">
    <source>
        <dbReference type="SAM" id="MobiDB-lite"/>
    </source>
</evidence>
<dbReference type="InterPro" id="IPR050465">
    <property type="entry name" value="UPF0194_transport"/>
</dbReference>
<evidence type="ECO:0000256" key="2">
    <source>
        <dbReference type="ARBA" id="ARBA00023054"/>
    </source>
</evidence>
<feature type="domain" description="CusB-like beta-barrel" evidence="4">
    <location>
        <begin position="411"/>
        <end position="487"/>
    </location>
</feature>
<dbReference type="Pfam" id="PF25954">
    <property type="entry name" value="Beta-barrel_RND_2"/>
    <property type="match status" value="1"/>
</dbReference>
<evidence type="ECO:0000313" key="6">
    <source>
        <dbReference type="Proteomes" id="UP001232163"/>
    </source>
</evidence>
<accession>A0ABT9MF90</accession>
<evidence type="ECO:0000256" key="1">
    <source>
        <dbReference type="ARBA" id="ARBA00004196"/>
    </source>
</evidence>
<dbReference type="SUPFAM" id="SSF111369">
    <property type="entry name" value="HlyD-like secretion proteins"/>
    <property type="match status" value="1"/>
</dbReference>
<dbReference type="Gene3D" id="2.40.50.100">
    <property type="match status" value="1"/>
</dbReference>
<dbReference type="PANTHER" id="PTHR32347:SF23">
    <property type="entry name" value="BLL5650 PROTEIN"/>
    <property type="match status" value="1"/>
</dbReference>
<comment type="caution">
    <text evidence="5">The sequence shown here is derived from an EMBL/GenBank/DDBJ whole genome shotgun (WGS) entry which is preliminary data.</text>
</comment>
<dbReference type="InterPro" id="IPR058792">
    <property type="entry name" value="Beta-barrel_RND_2"/>
</dbReference>
<keyword evidence="6" id="KW-1185">Reference proteome</keyword>
<dbReference type="Proteomes" id="UP001232163">
    <property type="component" value="Unassembled WGS sequence"/>
</dbReference>
<organism evidence="5 6">
    <name type="scientific">Deinococcus enclensis</name>
    <dbReference type="NCBI Taxonomy" id="1049582"/>
    <lineage>
        <taxon>Bacteria</taxon>
        <taxon>Thermotogati</taxon>
        <taxon>Deinococcota</taxon>
        <taxon>Deinococci</taxon>
        <taxon>Deinococcales</taxon>
        <taxon>Deinococcaceae</taxon>
        <taxon>Deinococcus</taxon>
    </lineage>
</organism>